<evidence type="ECO:0000256" key="1">
    <source>
        <dbReference type="ARBA" id="ARBA00008455"/>
    </source>
</evidence>
<dbReference type="InterPro" id="IPR039417">
    <property type="entry name" value="Peptidase_C1A_papain-like"/>
</dbReference>
<dbReference type="Gene3D" id="3.90.70.10">
    <property type="entry name" value="Cysteine proteinases"/>
    <property type="match status" value="1"/>
</dbReference>
<gene>
    <name evidence="4" type="ORF">LZC94_41310</name>
</gene>
<dbReference type="InterPro" id="IPR000668">
    <property type="entry name" value="Peptidase_C1A_C"/>
</dbReference>
<dbReference type="InterPro" id="IPR025660">
    <property type="entry name" value="Pept_his_AS"/>
</dbReference>
<accession>A0ABZ2LWW9</accession>
<dbReference type="PROSITE" id="PS00640">
    <property type="entry name" value="THIOL_PROTEASE_ASN"/>
    <property type="match status" value="1"/>
</dbReference>
<reference evidence="4 5" key="1">
    <citation type="submission" date="2021-12" db="EMBL/GenBank/DDBJ databases">
        <title>Discovery of the Pendulisporaceae a myxobacterial family with distinct sporulation behavior and unique specialized metabolism.</title>
        <authorList>
            <person name="Garcia R."/>
            <person name="Popoff A."/>
            <person name="Bader C.D."/>
            <person name="Loehr J."/>
            <person name="Walesch S."/>
            <person name="Walt C."/>
            <person name="Boldt J."/>
            <person name="Bunk B."/>
            <person name="Haeckl F.J.F.P.J."/>
            <person name="Gunesch A.P."/>
            <person name="Birkelbach J."/>
            <person name="Nuebel U."/>
            <person name="Pietschmann T."/>
            <person name="Bach T."/>
            <person name="Mueller R."/>
        </authorList>
    </citation>
    <scope>NUCLEOTIDE SEQUENCE [LARGE SCALE GENOMIC DNA]</scope>
    <source>
        <strain evidence="4 5">MSr11954</strain>
    </source>
</reference>
<dbReference type="InterPro" id="IPR038765">
    <property type="entry name" value="Papain-like_cys_pep_sf"/>
</dbReference>
<dbReference type="CDD" id="cd02248">
    <property type="entry name" value="Peptidase_C1A"/>
    <property type="match status" value="1"/>
</dbReference>
<keyword evidence="5" id="KW-1185">Reference proteome</keyword>
<evidence type="ECO:0000256" key="2">
    <source>
        <dbReference type="ARBA" id="ARBA00023157"/>
    </source>
</evidence>
<dbReference type="RefSeq" id="WP_394823871.1">
    <property type="nucleotide sequence ID" value="NZ_CP089984.1"/>
</dbReference>
<sequence length="553" mass="60421">MPVLDIQTLTADLSHARARWQPRHTGHSNLSDAAKKNLLGVVVDPAALAAAMAPQASAAPNFAPAVDWRNRNGNHVTPVKDQGGCGSCVSFCTTATVESMASIEKGQRLDLSEADLHFCSSHGANCNGWWPDQAIAQVKVRGIPDEGSFPYSAAFEAPPPNPKCIVVPGRDEKAVKVTTSGTLSNVVDRKNYLTNVGPCCAVMHVFNDFFSYASGVYHHVNGADMGLHCVQVIGYSEAESCWICKNSWGSSWGNGGYFKIAYGEAGIDTEFPFWTAQGVVLPSGRGWQGWENLGGQITSKPSAVSWGPNRIDVVARGLDSAVWHRWWDGSAWRGWESLGGQIQGAPAICAWASGRLDIFAVGLDHRLYHKWYQGGWSGWESLGGTLSSDPAAVSWGPNRIDVFAKGMDQAMWHLWWDGTGWHGWESLGGGLSSAPAVSSWSANRLDTFVRGCDMHLWHKWWDGSRWSNWEDLGGVLSDGPGAESWGPNRIDVFYPGQNSHMWHKWWDGSRWSGEEDLGGTLSSGVGTSSWAEGRLDCFVEGTDSAMYHKWYVR</sequence>
<name>A0ABZ2LWW9_9BACT</name>
<dbReference type="PROSITE" id="PS00639">
    <property type="entry name" value="THIOL_PROTEASE_HIS"/>
    <property type="match status" value="1"/>
</dbReference>
<evidence type="ECO:0000259" key="3">
    <source>
        <dbReference type="SMART" id="SM00645"/>
    </source>
</evidence>
<feature type="domain" description="Peptidase C1A papain C-terminal" evidence="3">
    <location>
        <begin position="62"/>
        <end position="275"/>
    </location>
</feature>
<keyword evidence="2" id="KW-1015">Disulfide bond</keyword>
<dbReference type="EMBL" id="CP089984">
    <property type="protein sequence ID" value="WXB14251.1"/>
    <property type="molecule type" value="Genomic_DNA"/>
</dbReference>
<dbReference type="SUPFAM" id="SSF89372">
    <property type="entry name" value="Fucose-specific lectin"/>
    <property type="match status" value="2"/>
</dbReference>
<dbReference type="Pfam" id="PF26607">
    <property type="entry name" value="DUF8189"/>
    <property type="match status" value="1"/>
</dbReference>
<dbReference type="PANTHER" id="PTHR12411">
    <property type="entry name" value="CYSTEINE PROTEASE FAMILY C1-RELATED"/>
    <property type="match status" value="1"/>
</dbReference>
<dbReference type="InterPro" id="IPR058502">
    <property type="entry name" value="PLL-like_beta-prop"/>
</dbReference>
<protein>
    <submittedName>
        <fullName evidence="4">C1 family peptidase</fullName>
    </submittedName>
</protein>
<organism evidence="4 5">
    <name type="scientific">Pendulispora albinea</name>
    <dbReference type="NCBI Taxonomy" id="2741071"/>
    <lineage>
        <taxon>Bacteria</taxon>
        <taxon>Pseudomonadati</taxon>
        <taxon>Myxococcota</taxon>
        <taxon>Myxococcia</taxon>
        <taxon>Myxococcales</taxon>
        <taxon>Sorangiineae</taxon>
        <taxon>Pendulisporaceae</taxon>
        <taxon>Pendulispora</taxon>
    </lineage>
</organism>
<evidence type="ECO:0000313" key="4">
    <source>
        <dbReference type="EMBL" id="WXB14251.1"/>
    </source>
</evidence>
<dbReference type="InterPro" id="IPR025661">
    <property type="entry name" value="Pept_asp_AS"/>
</dbReference>
<dbReference type="SMART" id="SM00645">
    <property type="entry name" value="Pept_C1"/>
    <property type="match status" value="1"/>
</dbReference>
<proteinExistence type="inferred from homology"/>
<dbReference type="InterPro" id="IPR013128">
    <property type="entry name" value="Peptidase_C1A"/>
</dbReference>
<evidence type="ECO:0000313" key="5">
    <source>
        <dbReference type="Proteomes" id="UP001370348"/>
    </source>
</evidence>
<dbReference type="Proteomes" id="UP001370348">
    <property type="component" value="Chromosome"/>
</dbReference>
<dbReference type="SUPFAM" id="SSF54001">
    <property type="entry name" value="Cysteine proteinases"/>
    <property type="match status" value="1"/>
</dbReference>
<comment type="similarity">
    <text evidence="1">Belongs to the peptidase C1 family.</text>
</comment>
<dbReference type="Gene3D" id="2.120.10.70">
    <property type="entry name" value="Fucose-specific lectin"/>
    <property type="match status" value="3"/>
</dbReference>
<dbReference type="CDD" id="cd22954">
    <property type="entry name" value="PLL_lectin"/>
    <property type="match status" value="1"/>
</dbReference>